<dbReference type="AlphaFoldDB" id="A0A2N9LFC2"/>
<protein>
    <submittedName>
        <fullName evidence="1">Uncharacterized protein</fullName>
    </submittedName>
</protein>
<sequence>MKAGKPKPLPRVQGVEMLRSLLLAALALSALAVRAAQRVTVEQLRQCLAQQQAARESDAEAALQLSSLELSERLTGETLARLKSEFHPGEKTIEELELLADLSAFFDPPAPELPQKAAPDAVAQQEMLREATNFATNTLAHLPDFLATRTTFNYEDMPVLTDDSSFQSGLHPVGSSVREVAYRKGLEFSSGAPSARAAGAPAAAAPSLSSAGEFGPILATVMTDSAQGNVTWNHWEQTPDGPAAVFSYGVPQEASHYKIDFCCSRNPVTRTMDSYHGTPAYRGTITVDPSTGAVLRLTLEADLETLVPPEHFALVVQYGEVEISGDSLICPLESAAIFRAVIEARKRTWNVIHINHASFTNYRRFGSTAKIVPDAAAR</sequence>
<name>A0A2N9LFC2_9BACT</name>
<dbReference type="Proteomes" id="UP000239735">
    <property type="component" value="Unassembled WGS sequence"/>
</dbReference>
<reference evidence="2" key="1">
    <citation type="submission" date="2018-02" db="EMBL/GenBank/DDBJ databases">
        <authorList>
            <person name="Hausmann B."/>
        </authorList>
    </citation>
    <scope>NUCLEOTIDE SEQUENCE [LARGE SCALE GENOMIC DNA]</scope>
    <source>
        <strain evidence="2">Peat soil MAG SbA5</strain>
    </source>
</reference>
<proteinExistence type="predicted"/>
<evidence type="ECO:0000313" key="2">
    <source>
        <dbReference type="Proteomes" id="UP000239735"/>
    </source>
</evidence>
<dbReference type="EMBL" id="OKRB01000090">
    <property type="protein sequence ID" value="SPE21957.1"/>
    <property type="molecule type" value="Genomic_DNA"/>
</dbReference>
<accession>A0A2N9LFC2</accession>
<organism evidence="1 2">
    <name type="scientific">Candidatus Sulfuritelmatomonas gaucii</name>
    <dbReference type="NCBI Taxonomy" id="2043161"/>
    <lineage>
        <taxon>Bacteria</taxon>
        <taxon>Pseudomonadati</taxon>
        <taxon>Acidobacteriota</taxon>
        <taxon>Terriglobia</taxon>
        <taxon>Terriglobales</taxon>
        <taxon>Acidobacteriaceae</taxon>
        <taxon>Candidatus Sulfuritelmatomonas</taxon>
    </lineage>
</organism>
<gene>
    <name evidence="1" type="ORF">SBA5_330014</name>
</gene>
<evidence type="ECO:0000313" key="1">
    <source>
        <dbReference type="EMBL" id="SPE21957.1"/>
    </source>
</evidence>